<dbReference type="Proteomes" id="UP000597301">
    <property type="component" value="Unassembled WGS sequence"/>
</dbReference>
<feature type="domain" description="Smf/DprA SLOG" evidence="2">
    <location>
        <begin position="77"/>
        <end position="287"/>
    </location>
</feature>
<dbReference type="InterPro" id="IPR003488">
    <property type="entry name" value="DprA"/>
</dbReference>
<dbReference type="Pfam" id="PF17782">
    <property type="entry name" value="WHD_DprA"/>
    <property type="match status" value="1"/>
</dbReference>
<reference evidence="5" key="1">
    <citation type="journal article" date="2019" name="Int. J. Syst. Evol. Microbiol.">
        <title>The Global Catalogue of Microorganisms (GCM) 10K type strain sequencing project: providing services to taxonomists for standard genome sequencing and annotation.</title>
        <authorList>
            <consortium name="The Broad Institute Genomics Platform"/>
            <consortium name="The Broad Institute Genome Sequencing Center for Infectious Disease"/>
            <person name="Wu L."/>
            <person name="Ma J."/>
        </authorList>
    </citation>
    <scope>NUCLEOTIDE SEQUENCE [LARGE SCALE GENOMIC DNA]</scope>
    <source>
        <strain evidence="5">CGMCC 1.15122</strain>
    </source>
</reference>
<evidence type="ECO:0000313" key="4">
    <source>
        <dbReference type="EMBL" id="GGC75678.1"/>
    </source>
</evidence>
<evidence type="ECO:0000313" key="5">
    <source>
        <dbReference type="Proteomes" id="UP000597301"/>
    </source>
</evidence>
<proteinExistence type="inferred from homology"/>
<evidence type="ECO:0000259" key="3">
    <source>
        <dbReference type="Pfam" id="PF17782"/>
    </source>
</evidence>
<dbReference type="EMBL" id="BMHM01000001">
    <property type="protein sequence ID" value="GGC75678.1"/>
    <property type="molecule type" value="Genomic_DNA"/>
</dbReference>
<evidence type="ECO:0000259" key="2">
    <source>
        <dbReference type="Pfam" id="PF02481"/>
    </source>
</evidence>
<gene>
    <name evidence="4" type="primary">dprA</name>
    <name evidence="4" type="ORF">GCM10011382_01850</name>
</gene>
<dbReference type="RefSeq" id="WP_188637645.1">
    <property type="nucleotide sequence ID" value="NZ_BMHM01000001.1"/>
</dbReference>
<dbReference type="PANTHER" id="PTHR43022">
    <property type="entry name" value="PROTEIN SMF"/>
    <property type="match status" value="1"/>
</dbReference>
<sequence>MDAKEWLAVNALPGMGAARIAQLVARKPQWPQGWLAALPSNASNALRLWLAQPERSPLQQAVDETLAWLQRAPRRHLLHRDHPAWPALLNQLPDPPVVLWAQGDLSALEGPGLAMVGTRRPTSEGSGHAQAFARELANRGWCVVSGMALGVDGVAQRAALAAGGRSIAVLGCGVDVIYPARHRDLHEQLGSLPGGLLLSEHPPGTVARPAFFPRRNRIVTGLSLGTLVVEATEKSGSLVSARLALEQGRELFALPGSLHNVQARGCLQLLRTGATLVRHVDDIIEELQHWVPHYLPTGLPKELSKGLSKELATAQPVISAELTPELPEESSDIEARPGDSLLNALGPVPTPIDTLVQHMGVSVSECQQRLLMLELDGKVAQQAGGWVRLAAPW</sequence>
<dbReference type="Gene3D" id="3.40.50.450">
    <property type="match status" value="1"/>
</dbReference>
<dbReference type="Gene3D" id="1.10.10.10">
    <property type="entry name" value="Winged helix-like DNA-binding domain superfamily/Winged helix DNA-binding domain"/>
    <property type="match status" value="1"/>
</dbReference>
<dbReference type="NCBIfam" id="TIGR00732">
    <property type="entry name" value="dprA"/>
    <property type="match status" value="1"/>
</dbReference>
<accession>A0ABQ1NGF3</accession>
<dbReference type="SUPFAM" id="SSF102405">
    <property type="entry name" value="MCP/YpsA-like"/>
    <property type="match status" value="1"/>
</dbReference>
<dbReference type="Pfam" id="PF02481">
    <property type="entry name" value="DNA_processg_A"/>
    <property type="match status" value="1"/>
</dbReference>
<feature type="domain" description="DprA winged helix" evidence="3">
    <location>
        <begin position="330"/>
        <end position="385"/>
    </location>
</feature>
<comment type="caution">
    <text evidence="4">The sequence shown here is derived from an EMBL/GenBank/DDBJ whole genome shotgun (WGS) entry which is preliminary data.</text>
</comment>
<dbReference type="InterPro" id="IPR057666">
    <property type="entry name" value="DrpA_SLOG"/>
</dbReference>
<dbReference type="PANTHER" id="PTHR43022:SF1">
    <property type="entry name" value="PROTEIN SMF"/>
    <property type="match status" value="1"/>
</dbReference>
<dbReference type="InterPro" id="IPR036388">
    <property type="entry name" value="WH-like_DNA-bd_sf"/>
</dbReference>
<keyword evidence="5" id="KW-1185">Reference proteome</keyword>
<evidence type="ECO:0000256" key="1">
    <source>
        <dbReference type="ARBA" id="ARBA00006525"/>
    </source>
</evidence>
<organism evidence="4 5">
    <name type="scientific">Vreelandella lutescens</name>
    <dbReference type="NCBI Taxonomy" id="1602943"/>
    <lineage>
        <taxon>Bacteria</taxon>
        <taxon>Pseudomonadati</taxon>
        <taxon>Pseudomonadota</taxon>
        <taxon>Gammaproteobacteria</taxon>
        <taxon>Oceanospirillales</taxon>
        <taxon>Halomonadaceae</taxon>
        <taxon>Vreelandella</taxon>
    </lineage>
</organism>
<comment type="similarity">
    <text evidence="1">Belongs to the DprA/Smf family.</text>
</comment>
<dbReference type="InterPro" id="IPR041614">
    <property type="entry name" value="DprA_WH"/>
</dbReference>
<protein>
    <submittedName>
        <fullName evidence="4">DNA protecting protein DprA</fullName>
    </submittedName>
</protein>
<name>A0ABQ1NGF3_9GAMM</name>